<protein>
    <recommendedName>
        <fullName evidence="6">dolichyl-phosphooligosaccharide-protein glycotransferase</fullName>
        <ecNumber evidence="6">2.4.99.21</ecNumber>
    </recommendedName>
    <alternativeName>
        <fullName evidence="15">Oligosaccharyl transferase</fullName>
    </alternativeName>
</protein>
<keyword evidence="8" id="KW-0808">Transferase</keyword>
<dbReference type="InterPro" id="IPR048999">
    <property type="entry name" value="STT3-PglB_core"/>
</dbReference>
<evidence type="ECO:0000256" key="16">
    <source>
        <dbReference type="ARBA" id="ARBA00034066"/>
    </source>
</evidence>
<evidence type="ECO:0000256" key="1">
    <source>
        <dbReference type="ARBA" id="ARBA00001936"/>
    </source>
</evidence>
<sequence>MLIALIFFMKALKKRTIPYSIISGLALAYMALCWGAYLYPLNLLALYSIILVLTGRWSKQLSIAVTVVSSITMLGMALAPNIGVNEAISPYTVVPMTAFIICVVMSATSFIQDKDMRRKASIGAVIGILVVAGAITLSGALGPIAGKFLFFVNPLSRAGAPIVGTVGEQFPATWSTFFTNYHILVILAPVGVYFALRRMKYKDIFIVLFALMALWGAGNYVRLLIVVAPALAILSGLALTNLFSNVSLSLTKKVEGDKKTRARQLGRVYGIIVIAIVVAGTTPLIYTNLRAANRPAMIVSSSTGYAAKIDDWLDALEWMRTNIPPESIVGCWWDYGYWINVVANKSVIADNSTSNGTQIKLIAEAFLNNETYALEVFRKMKVDYVVVYEPWIFVSTNPLIGLPPWSVIGDFEKSTAMMAIAGYNTSDYIKGVPLSTGTSTINYPLPAGPKASETLLYQLLFYPFRDGYSSVLKLNITAPQHFELVYHSNNWWVLIYKVNYPTT</sequence>
<evidence type="ECO:0000256" key="4">
    <source>
        <dbReference type="ARBA" id="ARBA00004922"/>
    </source>
</evidence>
<evidence type="ECO:0000256" key="5">
    <source>
        <dbReference type="ARBA" id="ARBA00010810"/>
    </source>
</evidence>
<evidence type="ECO:0000259" key="19">
    <source>
        <dbReference type="Pfam" id="PF21436"/>
    </source>
</evidence>
<evidence type="ECO:0000259" key="18">
    <source>
        <dbReference type="Pfam" id="PF02516"/>
    </source>
</evidence>
<dbReference type="PANTHER" id="PTHR13872">
    <property type="entry name" value="DOLICHYL-DIPHOSPHOOLIGOSACCHARIDE--PROTEIN GLYCOSYLTRANSFERASE SUBUNIT"/>
    <property type="match status" value="1"/>
</dbReference>
<comment type="catalytic activity">
    <reaction evidence="16">
        <text>an archaeal dolichyl phosphooligosaccharide + [protein]-L-asparagine = an archaeal dolichyl phosphate + a glycoprotein with the oligosaccharide chain attached by N-beta-D-glycosyl linkage to a protein L-asparagine.</text>
        <dbReference type="EC" id="2.4.99.21"/>
    </reaction>
</comment>
<feature type="transmembrane region" description="Helical" evidence="17">
    <location>
        <begin position="268"/>
        <end position="286"/>
    </location>
</feature>
<evidence type="ECO:0000256" key="3">
    <source>
        <dbReference type="ARBA" id="ARBA00004127"/>
    </source>
</evidence>
<evidence type="ECO:0000256" key="7">
    <source>
        <dbReference type="ARBA" id="ARBA00022676"/>
    </source>
</evidence>
<evidence type="ECO:0000256" key="12">
    <source>
        <dbReference type="ARBA" id="ARBA00022989"/>
    </source>
</evidence>
<evidence type="ECO:0000313" key="21">
    <source>
        <dbReference type="Proteomes" id="UP000315399"/>
    </source>
</evidence>
<evidence type="ECO:0000256" key="10">
    <source>
        <dbReference type="ARBA" id="ARBA00022723"/>
    </source>
</evidence>
<feature type="transmembrane region" description="Helical" evidence="17">
    <location>
        <begin position="203"/>
        <end position="221"/>
    </location>
</feature>
<keyword evidence="10" id="KW-0479">Metal-binding</keyword>
<keyword evidence="12 17" id="KW-1133">Transmembrane helix</keyword>
<organism evidence="20 21">
    <name type="scientific">Thermoproteota archaeon</name>
    <dbReference type="NCBI Taxonomy" id="2056631"/>
    <lineage>
        <taxon>Archaea</taxon>
        <taxon>Thermoproteota</taxon>
    </lineage>
</organism>
<dbReference type="Gene3D" id="3.40.50.12610">
    <property type="match status" value="1"/>
</dbReference>
<feature type="transmembrane region" description="Helical" evidence="17">
    <location>
        <begin position="61"/>
        <end position="82"/>
    </location>
</feature>
<keyword evidence="13 17" id="KW-0472">Membrane</keyword>
<proteinExistence type="inferred from homology"/>
<evidence type="ECO:0000256" key="2">
    <source>
        <dbReference type="ARBA" id="ARBA00001946"/>
    </source>
</evidence>
<feature type="domain" description="STT3/PglB/AglB core" evidence="19">
    <location>
        <begin position="326"/>
        <end position="385"/>
    </location>
</feature>
<dbReference type="EMBL" id="QNVH01000053">
    <property type="protein sequence ID" value="TDA37854.1"/>
    <property type="molecule type" value="Genomic_DNA"/>
</dbReference>
<dbReference type="InterPro" id="IPR003674">
    <property type="entry name" value="Oligo_trans_STT3"/>
</dbReference>
<evidence type="ECO:0000256" key="6">
    <source>
        <dbReference type="ARBA" id="ARBA00012602"/>
    </source>
</evidence>
<keyword evidence="9 17" id="KW-0812">Transmembrane</keyword>
<dbReference type="GO" id="GO:0016020">
    <property type="term" value="C:membrane"/>
    <property type="evidence" value="ECO:0007669"/>
    <property type="project" value="InterPro"/>
</dbReference>
<dbReference type="Pfam" id="PF21436">
    <property type="entry name" value="STT3-PglB_core"/>
    <property type="match status" value="1"/>
</dbReference>
<keyword evidence="14" id="KW-0464">Manganese</keyword>
<comment type="cofactor">
    <cofactor evidence="1">
        <name>Mn(2+)</name>
        <dbReference type="ChEBI" id="CHEBI:29035"/>
    </cofactor>
</comment>
<feature type="transmembrane region" description="Helical" evidence="17">
    <location>
        <begin position="29"/>
        <end position="54"/>
    </location>
</feature>
<dbReference type="PANTHER" id="PTHR13872:SF1">
    <property type="entry name" value="DOLICHYL-DIPHOSPHOOLIGOSACCHARIDE--PROTEIN GLYCOSYLTRANSFERASE SUBUNIT STT3B"/>
    <property type="match status" value="1"/>
</dbReference>
<comment type="similarity">
    <text evidence="5">Belongs to the STT3 family.</text>
</comment>
<comment type="pathway">
    <text evidence="4">Protein modification; protein glycosylation.</text>
</comment>
<feature type="transmembrane region" description="Helical" evidence="17">
    <location>
        <begin position="88"/>
        <end position="110"/>
    </location>
</feature>
<comment type="subcellular location">
    <subcellularLocation>
        <location evidence="3">Endomembrane system</location>
        <topology evidence="3">Multi-pass membrane protein</topology>
    </subcellularLocation>
</comment>
<evidence type="ECO:0000256" key="15">
    <source>
        <dbReference type="ARBA" id="ARBA00030679"/>
    </source>
</evidence>
<dbReference type="GO" id="GO:0012505">
    <property type="term" value="C:endomembrane system"/>
    <property type="evidence" value="ECO:0007669"/>
    <property type="project" value="UniProtKB-SubCell"/>
</dbReference>
<evidence type="ECO:0000256" key="13">
    <source>
        <dbReference type="ARBA" id="ARBA00023136"/>
    </source>
</evidence>
<feature type="transmembrane region" description="Helical" evidence="17">
    <location>
        <begin position="122"/>
        <end position="145"/>
    </location>
</feature>
<name>A0A523BAE2_9CREN</name>
<dbReference type="EC" id="2.4.99.21" evidence="6"/>
<feature type="domain" description="Oligosaccharyl transferase STT3 N-terminal" evidence="18">
    <location>
        <begin position="1"/>
        <end position="234"/>
    </location>
</feature>
<dbReference type="Proteomes" id="UP000315399">
    <property type="component" value="Unassembled WGS sequence"/>
</dbReference>
<dbReference type="Pfam" id="PF02516">
    <property type="entry name" value="STT3"/>
    <property type="match status" value="1"/>
</dbReference>
<comment type="cofactor">
    <cofactor evidence="2">
        <name>Mg(2+)</name>
        <dbReference type="ChEBI" id="CHEBI:18420"/>
    </cofactor>
</comment>
<accession>A0A523BAE2</accession>
<feature type="transmembrane region" description="Helical" evidence="17">
    <location>
        <begin position="227"/>
        <end position="248"/>
    </location>
</feature>
<dbReference type="InterPro" id="IPR048307">
    <property type="entry name" value="STT3_N"/>
</dbReference>
<reference evidence="20 21" key="1">
    <citation type="journal article" date="2019" name="Nat. Microbiol.">
        <title>Expanding anaerobic alkane metabolism in the domain of Archaea.</title>
        <authorList>
            <person name="Wang Y."/>
            <person name="Wegener G."/>
            <person name="Hou J."/>
            <person name="Wang F."/>
            <person name="Xiao X."/>
        </authorList>
    </citation>
    <scope>NUCLEOTIDE SEQUENCE [LARGE SCALE GENOMIC DNA]</scope>
    <source>
        <strain evidence="20">WYZ-LMO10</strain>
    </source>
</reference>
<keyword evidence="11" id="KW-0460">Magnesium</keyword>
<evidence type="ECO:0000313" key="20">
    <source>
        <dbReference type="EMBL" id="TDA37854.1"/>
    </source>
</evidence>
<gene>
    <name evidence="20" type="ORF">DSO08_05005</name>
</gene>
<evidence type="ECO:0000256" key="9">
    <source>
        <dbReference type="ARBA" id="ARBA00022692"/>
    </source>
</evidence>
<feature type="transmembrane region" description="Helical" evidence="17">
    <location>
        <begin position="178"/>
        <end position="196"/>
    </location>
</feature>
<comment type="caution">
    <text evidence="20">The sequence shown here is derived from an EMBL/GenBank/DDBJ whole genome shotgun (WGS) entry which is preliminary data.</text>
</comment>
<keyword evidence="7" id="KW-0328">Glycosyltransferase</keyword>
<evidence type="ECO:0000256" key="17">
    <source>
        <dbReference type="SAM" id="Phobius"/>
    </source>
</evidence>
<dbReference type="AlphaFoldDB" id="A0A523BAE2"/>
<evidence type="ECO:0000256" key="11">
    <source>
        <dbReference type="ARBA" id="ARBA00022842"/>
    </source>
</evidence>
<evidence type="ECO:0000256" key="8">
    <source>
        <dbReference type="ARBA" id="ARBA00022679"/>
    </source>
</evidence>
<dbReference type="GO" id="GO:0046872">
    <property type="term" value="F:metal ion binding"/>
    <property type="evidence" value="ECO:0007669"/>
    <property type="project" value="UniProtKB-KW"/>
</dbReference>
<evidence type="ECO:0000256" key="14">
    <source>
        <dbReference type="ARBA" id="ARBA00023211"/>
    </source>
</evidence>
<dbReference type="UniPathway" id="UPA00378"/>
<dbReference type="GO" id="GO:0004576">
    <property type="term" value="F:oligosaccharyl transferase activity"/>
    <property type="evidence" value="ECO:0007669"/>
    <property type="project" value="InterPro"/>
</dbReference>